<evidence type="ECO:0000256" key="2">
    <source>
        <dbReference type="SAM" id="MobiDB-lite"/>
    </source>
</evidence>
<feature type="compositionally biased region" description="Polar residues" evidence="2">
    <location>
        <begin position="179"/>
        <end position="194"/>
    </location>
</feature>
<dbReference type="EMBL" id="JASBNA010000060">
    <property type="protein sequence ID" value="KAK7679384.1"/>
    <property type="molecule type" value="Genomic_DNA"/>
</dbReference>
<evidence type="ECO:0000313" key="4">
    <source>
        <dbReference type="Proteomes" id="UP001385951"/>
    </source>
</evidence>
<dbReference type="Proteomes" id="UP001385951">
    <property type="component" value="Unassembled WGS sequence"/>
</dbReference>
<feature type="compositionally biased region" description="Polar residues" evidence="2">
    <location>
        <begin position="1"/>
        <end position="12"/>
    </location>
</feature>
<gene>
    <name evidence="3" type="ORF">QCA50_017604</name>
</gene>
<name>A0AAW0FKC9_9APHY</name>
<evidence type="ECO:0000256" key="1">
    <source>
        <dbReference type="SAM" id="Coils"/>
    </source>
</evidence>
<feature type="coiled-coil region" evidence="1">
    <location>
        <begin position="136"/>
        <end position="163"/>
    </location>
</feature>
<keyword evidence="1" id="KW-0175">Coiled coil</keyword>
<feature type="region of interest" description="Disordered" evidence="2">
    <location>
        <begin position="179"/>
        <end position="204"/>
    </location>
</feature>
<feature type="region of interest" description="Disordered" evidence="2">
    <location>
        <begin position="1"/>
        <end position="66"/>
    </location>
</feature>
<feature type="compositionally biased region" description="Basic and acidic residues" evidence="2">
    <location>
        <begin position="195"/>
        <end position="204"/>
    </location>
</feature>
<proteinExistence type="predicted"/>
<evidence type="ECO:0000313" key="3">
    <source>
        <dbReference type="EMBL" id="KAK7679384.1"/>
    </source>
</evidence>
<organism evidence="3 4">
    <name type="scientific">Cerrena zonata</name>
    <dbReference type="NCBI Taxonomy" id="2478898"/>
    <lineage>
        <taxon>Eukaryota</taxon>
        <taxon>Fungi</taxon>
        <taxon>Dikarya</taxon>
        <taxon>Basidiomycota</taxon>
        <taxon>Agaricomycotina</taxon>
        <taxon>Agaricomycetes</taxon>
        <taxon>Polyporales</taxon>
        <taxon>Cerrenaceae</taxon>
        <taxon>Cerrena</taxon>
    </lineage>
</organism>
<protein>
    <submittedName>
        <fullName evidence="3">Uncharacterized protein</fullName>
    </submittedName>
</protein>
<comment type="caution">
    <text evidence="3">The sequence shown here is derived from an EMBL/GenBank/DDBJ whole genome shotgun (WGS) entry which is preliminary data.</text>
</comment>
<dbReference type="AlphaFoldDB" id="A0AAW0FKC9"/>
<reference evidence="3 4" key="1">
    <citation type="submission" date="2022-09" db="EMBL/GenBank/DDBJ databases">
        <authorList>
            <person name="Palmer J.M."/>
        </authorList>
    </citation>
    <scope>NUCLEOTIDE SEQUENCE [LARGE SCALE GENOMIC DNA]</scope>
    <source>
        <strain evidence="3 4">DSM 7382</strain>
    </source>
</reference>
<feature type="compositionally biased region" description="Gly residues" evidence="2">
    <location>
        <begin position="45"/>
        <end position="66"/>
    </location>
</feature>
<keyword evidence="4" id="KW-1185">Reference proteome</keyword>
<sequence length="204" mass="21899">MSYNKAQDNYNPPTGAPPNWSESQGGGYAPQSQPSYQPQDQDRGVFGGGHGGYPQQGYGGQPGYGGGYGGQPGYGGGGYGQQGYYQQQQPMYVQQQGGGGAADYESIARELRANNAAIARLTDALNTLIGMQQKCYSTLEDVISFLNNQAASLEKLVEIVQEQSKENRRALKMILEGSFSSSGETPSALQQINDNHNDDKLELI</sequence>
<accession>A0AAW0FKC9</accession>
<feature type="compositionally biased region" description="Low complexity" evidence="2">
    <location>
        <begin position="30"/>
        <end position="39"/>
    </location>
</feature>